<evidence type="ECO:0000256" key="1">
    <source>
        <dbReference type="ARBA" id="ARBA00004752"/>
    </source>
</evidence>
<evidence type="ECO:0000313" key="16">
    <source>
        <dbReference type="EMBL" id="KAA5801101.1"/>
    </source>
</evidence>
<keyword evidence="5" id="KW-0645">Protease</keyword>
<dbReference type="InterPro" id="IPR012338">
    <property type="entry name" value="Beta-lactam/transpept-like"/>
</dbReference>
<feature type="domain" description="Glycosyl transferase family 51" evidence="14">
    <location>
        <begin position="54"/>
        <end position="226"/>
    </location>
</feature>
<feature type="compositionally biased region" description="Basic and acidic residues" evidence="12">
    <location>
        <begin position="596"/>
        <end position="605"/>
    </location>
</feature>
<dbReference type="GO" id="GO:0004180">
    <property type="term" value="F:carboxypeptidase activity"/>
    <property type="evidence" value="ECO:0007669"/>
    <property type="project" value="UniProtKB-KW"/>
</dbReference>
<evidence type="ECO:0000313" key="17">
    <source>
        <dbReference type="Proteomes" id="UP000325122"/>
    </source>
</evidence>
<dbReference type="Pfam" id="PF00912">
    <property type="entry name" value="Transgly"/>
    <property type="match status" value="1"/>
</dbReference>
<keyword evidence="6" id="KW-0328">Glycosyltransferase</keyword>
<keyword evidence="7" id="KW-0808">Transferase</keyword>
<evidence type="ECO:0000256" key="9">
    <source>
        <dbReference type="ARBA" id="ARBA00023268"/>
    </source>
</evidence>
<dbReference type="InterPro" id="IPR050396">
    <property type="entry name" value="Glycosyltr_51/Transpeptidase"/>
</dbReference>
<comment type="similarity">
    <text evidence="3">In the N-terminal section; belongs to the glycosyltransferase 51 family.</text>
</comment>
<comment type="pathway">
    <text evidence="1">Cell wall biogenesis; peptidoglycan biosynthesis.</text>
</comment>
<feature type="compositionally biased region" description="Low complexity" evidence="12">
    <location>
        <begin position="581"/>
        <end position="592"/>
    </location>
</feature>
<dbReference type="UniPathway" id="UPA00219"/>
<evidence type="ECO:0000256" key="8">
    <source>
        <dbReference type="ARBA" id="ARBA00022801"/>
    </source>
</evidence>
<dbReference type="EMBL" id="VWOJ01000005">
    <property type="protein sequence ID" value="KAA5801101.1"/>
    <property type="molecule type" value="Genomic_DNA"/>
</dbReference>
<keyword evidence="4" id="KW-0121">Carboxypeptidase</keyword>
<evidence type="ECO:0000256" key="3">
    <source>
        <dbReference type="ARBA" id="ARBA00007739"/>
    </source>
</evidence>
<evidence type="ECO:0000256" key="6">
    <source>
        <dbReference type="ARBA" id="ARBA00022676"/>
    </source>
</evidence>
<dbReference type="GO" id="GO:0008658">
    <property type="term" value="F:penicillin binding"/>
    <property type="evidence" value="ECO:0007669"/>
    <property type="project" value="InterPro"/>
</dbReference>
<dbReference type="GO" id="GO:0009252">
    <property type="term" value="P:peptidoglycan biosynthetic process"/>
    <property type="evidence" value="ECO:0007669"/>
    <property type="project" value="UniProtKB-UniPathway"/>
</dbReference>
<dbReference type="PANTHER" id="PTHR32282:SF15">
    <property type="entry name" value="PENICILLIN-BINDING PROTEIN 1C"/>
    <property type="match status" value="1"/>
</dbReference>
<dbReference type="SUPFAM" id="SSF53955">
    <property type="entry name" value="Lysozyme-like"/>
    <property type="match status" value="1"/>
</dbReference>
<sequence length="687" mass="72866">MPGRPVVVLISGVFVMLSAVFVLKIADLVLPPPIEAGRSVSLVVADREGRALRAFPVEEGRWRLAADLDRIDPAFIDALLAVEDRRFYRHGGVDALAMIRAVGQAVMSGRIQSGASTITMQTARLLEPRPDRTIGAKLIEMARAVQLERRLSKDEILELYLTLAPYGGNLQGVRAASWAWFDREPDRLTPDQIALLIALPQAPEARRPDLRPEAARSARARLLQRMARLELISETRAADAADEAIPEGRHAFPARAWHAAETIRARATIAGEVRSTLDARLQGEAERLVAALAQGAGEAVQASALIVEIETRAVRAAVGSAGLDRAGGWLDLTDRRRSPGSALKPLIYALAFEDGSAAPGTRIADLPARFASYQPENFDRLFRGEVTVAEALQHSLNVPAVRVLDQVGANRFTAVLSQAGGAPSLPGARGGATGLAVGLGGLGLSARDLALVYAALGDEGRARPLVWTEGEESAARRAPVRLIAAPAAREVITILEGSPAPPGRMPARLTSSAPAIAYKTGTSYGYRDAWAAGVAGGYVIVVWTGRPDGAPRPGVTGRAAALPALFDLYDAVARIDPGFAARARPRSSQSAPTPRPLERFERDGAPPEILFPPDGAEIWAEDGARGFVLAARGEGRLGWYADGAPVPRDAGGSPLWTPGGPGFYTLTAVDGAGRTTRVRVRVRMPAG</sequence>
<dbReference type="GO" id="GO:0030288">
    <property type="term" value="C:outer membrane-bounded periplasmic space"/>
    <property type="evidence" value="ECO:0007669"/>
    <property type="project" value="TreeGrafter"/>
</dbReference>
<dbReference type="NCBIfam" id="TIGR02073">
    <property type="entry name" value="PBP_1c"/>
    <property type="match status" value="1"/>
</dbReference>
<evidence type="ECO:0000256" key="4">
    <source>
        <dbReference type="ARBA" id="ARBA00022645"/>
    </source>
</evidence>
<dbReference type="PANTHER" id="PTHR32282">
    <property type="entry name" value="BINDING PROTEIN TRANSPEPTIDASE, PUTATIVE-RELATED"/>
    <property type="match status" value="1"/>
</dbReference>
<proteinExistence type="inferred from homology"/>
<dbReference type="InterPro" id="IPR009647">
    <property type="entry name" value="PBP_C"/>
</dbReference>
<comment type="caution">
    <text evidence="16">The sequence shown here is derived from an EMBL/GenBank/DDBJ whole genome shotgun (WGS) entry which is preliminary data.</text>
</comment>
<keyword evidence="9" id="KW-0511">Multifunctional enzyme</keyword>
<dbReference type="InterPro" id="IPR011815">
    <property type="entry name" value="PBP_1c"/>
</dbReference>
<dbReference type="InterPro" id="IPR023346">
    <property type="entry name" value="Lysozyme-like_dom_sf"/>
</dbReference>
<dbReference type="Gene3D" id="3.40.710.10">
    <property type="entry name" value="DD-peptidase/beta-lactamase superfamily"/>
    <property type="match status" value="1"/>
</dbReference>
<evidence type="ECO:0000256" key="10">
    <source>
        <dbReference type="ARBA" id="ARBA00044770"/>
    </source>
</evidence>
<feature type="region of interest" description="Disordered" evidence="12">
    <location>
        <begin position="581"/>
        <end position="606"/>
    </location>
</feature>
<evidence type="ECO:0000256" key="7">
    <source>
        <dbReference type="ARBA" id="ARBA00022679"/>
    </source>
</evidence>
<dbReference type="AlphaFoldDB" id="A0A5M6ZFT6"/>
<dbReference type="GO" id="GO:0006508">
    <property type="term" value="P:proteolysis"/>
    <property type="evidence" value="ECO:0007669"/>
    <property type="project" value="UniProtKB-KW"/>
</dbReference>
<comment type="catalytic activity">
    <reaction evidence="11">
        <text>[GlcNAc-(1-&gt;4)-Mur2Ac(oyl-L-Ala-gamma-D-Glu-L-Lys-D-Ala-D-Ala)](n)-di-trans,octa-cis-undecaprenyl diphosphate + beta-D-GlcNAc-(1-&gt;4)-Mur2Ac(oyl-L-Ala-gamma-D-Glu-L-Lys-D-Ala-D-Ala)-di-trans,octa-cis-undecaprenyl diphosphate = [GlcNAc-(1-&gt;4)-Mur2Ac(oyl-L-Ala-gamma-D-Glu-L-Lys-D-Ala-D-Ala)](n+1)-di-trans,octa-cis-undecaprenyl diphosphate + di-trans,octa-cis-undecaprenyl diphosphate + H(+)</text>
        <dbReference type="Rhea" id="RHEA:23708"/>
        <dbReference type="Rhea" id="RHEA-COMP:9602"/>
        <dbReference type="Rhea" id="RHEA-COMP:9603"/>
        <dbReference type="ChEBI" id="CHEBI:15378"/>
        <dbReference type="ChEBI" id="CHEBI:58405"/>
        <dbReference type="ChEBI" id="CHEBI:60033"/>
        <dbReference type="ChEBI" id="CHEBI:78435"/>
        <dbReference type="EC" id="2.4.99.28"/>
    </reaction>
</comment>
<dbReference type="GO" id="GO:0008955">
    <property type="term" value="F:peptidoglycan glycosyltransferase activity"/>
    <property type="evidence" value="ECO:0007669"/>
    <property type="project" value="UniProtKB-EC"/>
</dbReference>
<feature type="domain" description="Penicillin-binding C-terminal" evidence="15">
    <location>
        <begin position="599"/>
        <end position="680"/>
    </location>
</feature>
<feature type="domain" description="Penicillin-binding protein transpeptidase" evidence="13">
    <location>
        <begin position="303"/>
        <end position="527"/>
    </location>
</feature>
<gene>
    <name evidence="16" type="primary">pbpC</name>
    <name evidence="16" type="ORF">F1654_12885</name>
</gene>
<evidence type="ECO:0000256" key="11">
    <source>
        <dbReference type="ARBA" id="ARBA00049902"/>
    </source>
</evidence>
<keyword evidence="8" id="KW-0378">Hydrolase</keyword>
<evidence type="ECO:0000256" key="12">
    <source>
        <dbReference type="SAM" id="MobiDB-lite"/>
    </source>
</evidence>
<dbReference type="Pfam" id="PF06832">
    <property type="entry name" value="BiPBP_C"/>
    <property type="match status" value="1"/>
</dbReference>
<reference evidence="16 17" key="1">
    <citation type="submission" date="2019-09" db="EMBL/GenBank/DDBJ databases">
        <authorList>
            <person name="Kevbrin V."/>
            <person name="Grouzdev D.S."/>
        </authorList>
    </citation>
    <scope>NUCLEOTIDE SEQUENCE [LARGE SCALE GENOMIC DNA]</scope>
    <source>
        <strain evidence="16 17">G-192</strain>
    </source>
</reference>
<dbReference type="Proteomes" id="UP000325122">
    <property type="component" value="Unassembled WGS sequence"/>
</dbReference>
<evidence type="ECO:0000259" key="14">
    <source>
        <dbReference type="Pfam" id="PF00912"/>
    </source>
</evidence>
<accession>A0A5M6ZFT6</accession>
<evidence type="ECO:0000256" key="5">
    <source>
        <dbReference type="ARBA" id="ARBA00022670"/>
    </source>
</evidence>
<evidence type="ECO:0000256" key="2">
    <source>
        <dbReference type="ARBA" id="ARBA00007090"/>
    </source>
</evidence>
<dbReference type="InterPro" id="IPR001264">
    <property type="entry name" value="Glyco_trans_51"/>
</dbReference>
<dbReference type="SUPFAM" id="SSF56601">
    <property type="entry name" value="beta-lactamase/transpeptidase-like"/>
    <property type="match status" value="1"/>
</dbReference>
<dbReference type="Pfam" id="PF00905">
    <property type="entry name" value="Transpeptidase"/>
    <property type="match status" value="1"/>
</dbReference>
<name>A0A5M6ZFT6_9PROT</name>
<dbReference type="InterPro" id="IPR036950">
    <property type="entry name" value="PBP_transglycosylase"/>
</dbReference>
<dbReference type="InterPro" id="IPR001460">
    <property type="entry name" value="PCN-bd_Tpept"/>
</dbReference>
<keyword evidence="17" id="KW-1185">Reference proteome</keyword>
<comment type="similarity">
    <text evidence="2">In the C-terminal section; belongs to the transpeptidase family.</text>
</comment>
<organism evidence="16 17">
    <name type="scientific">Alkalicaulis satelles</name>
    <dbReference type="NCBI Taxonomy" id="2609175"/>
    <lineage>
        <taxon>Bacteria</taxon>
        <taxon>Pseudomonadati</taxon>
        <taxon>Pseudomonadota</taxon>
        <taxon>Alphaproteobacteria</taxon>
        <taxon>Maricaulales</taxon>
        <taxon>Maricaulaceae</taxon>
        <taxon>Alkalicaulis</taxon>
    </lineage>
</organism>
<evidence type="ECO:0000259" key="15">
    <source>
        <dbReference type="Pfam" id="PF06832"/>
    </source>
</evidence>
<dbReference type="Gene3D" id="1.10.3810.10">
    <property type="entry name" value="Biosynthetic peptidoglycan transglycosylase-like"/>
    <property type="match status" value="1"/>
</dbReference>
<protein>
    <recommendedName>
        <fullName evidence="10">peptidoglycan glycosyltransferase</fullName>
        <ecNumber evidence="10">2.4.99.28</ecNumber>
    </recommendedName>
</protein>
<dbReference type="EC" id="2.4.99.28" evidence="10"/>
<evidence type="ECO:0000259" key="13">
    <source>
        <dbReference type="Pfam" id="PF00905"/>
    </source>
</evidence>